<comment type="caution">
    <text evidence="2">The sequence shown here is derived from an EMBL/GenBank/DDBJ whole genome shotgun (WGS) entry which is preliminary data.</text>
</comment>
<dbReference type="InterPro" id="IPR046867">
    <property type="entry name" value="AldOxase/xan_DH_MoCoBD2"/>
</dbReference>
<dbReference type="SUPFAM" id="SSF54665">
    <property type="entry name" value="CO dehydrogenase molybdoprotein N-domain-like"/>
    <property type="match status" value="1"/>
</dbReference>
<organism evidence="2 3">
    <name type="scientific">Nonomuraea mesophila</name>
    <dbReference type="NCBI Taxonomy" id="2530382"/>
    <lineage>
        <taxon>Bacteria</taxon>
        <taxon>Bacillati</taxon>
        <taxon>Actinomycetota</taxon>
        <taxon>Actinomycetes</taxon>
        <taxon>Streptosporangiales</taxon>
        <taxon>Streptosporangiaceae</taxon>
        <taxon>Nonomuraea</taxon>
    </lineage>
</organism>
<dbReference type="Pfam" id="PF01315">
    <property type="entry name" value="Ald_Xan_dh_C"/>
    <property type="match status" value="1"/>
</dbReference>
<dbReference type="AlphaFoldDB" id="A0A4V6PGL8"/>
<reference evidence="2 3" key="1">
    <citation type="submission" date="2019-03" db="EMBL/GenBank/DDBJ databases">
        <title>Draft genome sequences of novel Actinobacteria.</title>
        <authorList>
            <person name="Sahin N."/>
            <person name="Ay H."/>
            <person name="Saygin H."/>
        </authorList>
    </citation>
    <scope>NUCLEOTIDE SEQUENCE [LARGE SCALE GENOMIC DNA]</scope>
    <source>
        <strain evidence="2 3">6K102</strain>
    </source>
</reference>
<evidence type="ECO:0000313" key="3">
    <source>
        <dbReference type="Proteomes" id="UP000295136"/>
    </source>
</evidence>
<evidence type="ECO:0000313" key="2">
    <source>
        <dbReference type="EMBL" id="TDE57389.1"/>
    </source>
</evidence>
<sequence length="731" mass="76597">MPDPSRHLVGESLPRLDGWEKATGRFRYLTDMTIPGALWASVIRSPHPRADVLSIDDAGAMALFRAADVPQVPFNPAAAPPSDQLDLARDKYLLTDAARHVGDGVAVVVAGTRSEAQEAARAARVRWLPKEPVLDIDSALERGRVLGTLSAGDSATAAFTASDLVVSERFWNPAAQHVCLEPHACAAVPEDGGITLWSNTQSPAQIRRLCAEILRLPQERIRLRKVAEGGGFGGRQELYEEALVCWLALRLGRPVRLTYSRDEELTAGRGRHGARLDVRIGLTGSGRVLASEIDVVLDSGAYASHAPYVLGAMATAVPALYPYATHRFTGTAVQTDTLPGGAYRGYGGAQVNFAFEQVMDIAARRLDLTPVGIRRVNVHRPGHDGAPAAVGGRSRTVLDHGERFMTAPTVGSDGRLRGSGVAIATKSSVTSPAEDTSEARVRWNADGSVTLYTGTCDSGTGSSTVLAQIVAEEIGLPFAWVQVVEGDTAAGPADVGSTAQRSVFVGGEAARLAAAAARRALLDHLVGRSDVDAADLDLVAGKIMCFRTGEEVPLDRADLANVTSMGGTAVHAPRSGTPSFAACFVRVAVDQNTGVVEVEDCLAVVDCGRPINPQAAAGQVHGGTVQGLGLARIDAWLPGEDGHGPGTIQAHGAPGAVDVPPVKVVFSVVPVDGGPFGGNGVGEVPITPVAAAVANALADATGVRFTRLPLRPQEVWQVLRRKSAEQEVSRP</sequence>
<protein>
    <recommendedName>
        <fullName evidence="1">Aldehyde oxidase/xanthine dehydrogenase a/b hammerhead domain-containing protein</fullName>
    </recommendedName>
</protein>
<dbReference type="Gene3D" id="3.90.1170.50">
    <property type="entry name" value="Aldehyde oxidase/xanthine dehydrogenase, a/b hammerhead"/>
    <property type="match status" value="1"/>
</dbReference>
<name>A0A4V6PGL8_9ACTN</name>
<dbReference type="InterPro" id="IPR036856">
    <property type="entry name" value="Ald_Oxase/Xan_DH_a/b_sf"/>
</dbReference>
<evidence type="ECO:0000259" key="1">
    <source>
        <dbReference type="SMART" id="SM01008"/>
    </source>
</evidence>
<dbReference type="GO" id="GO:0005506">
    <property type="term" value="F:iron ion binding"/>
    <property type="evidence" value="ECO:0007669"/>
    <property type="project" value="InterPro"/>
</dbReference>
<feature type="domain" description="Aldehyde oxidase/xanthine dehydrogenase a/b hammerhead" evidence="1">
    <location>
        <begin position="23"/>
        <end position="131"/>
    </location>
</feature>
<dbReference type="PANTHER" id="PTHR11908:SF157">
    <property type="entry name" value="XANTHINE DEHYDROGENASE SUBUNIT D-RELATED"/>
    <property type="match status" value="1"/>
</dbReference>
<dbReference type="InterPro" id="IPR000674">
    <property type="entry name" value="Ald_Oxase/Xan_DH_a/b"/>
</dbReference>
<dbReference type="Proteomes" id="UP000295136">
    <property type="component" value="Unassembled WGS sequence"/>
</dbReference>
<dbReference type="SMART" id="SM01008">
    <property type="entry name" value="Ald_Xan_dh_C"/>
    <property type="match status" value="1"/>
</dbReference>
<dbReference type="InterPro" id="IPR008274">
    <property type="entry name" value="AldOxase/xan_DH_MoCoBD1"/>
</dbReference>
<dbReference type="Pfam" id="PF20256">
    <property type="entry name" value="MoCoBD_2"/>
    <property type="match status" value="1"/>
</dbReference>
<keyword evidence="3" id="KW-1185">Reference proteome</keyword>
<dbReference type="InterPro" id="IPR037165">
    <property type="entry name" value="AldOxase/xan_DH_Mopterin-bd_sf"/>
</dbReference>
<dbReference type="SUPFAM" id="SSF56003">
    <property type="entry name" value="Molybdenum cofactor-binding domain"/>
    <property type="match status" value="1"/>
</dbReference>
<dbReference type="Pfam" id="PF02738">
    <property type="entry name" value="MoCoBD_1"/>
    <property type="match status" value="1"/>
</dbReference>
<accession>A0A4V6PGL8</accession>
<dbReference type="GO" id="GO:0016491">
    <property type="term" value="F:oxidoreductase activity"/>
    <property type="evidence" value="ECO:0007669"/>
    <property type="project" value="InterPro"/>
</dbReference>
<gene>
    <name evidence="2" type="ORF">E1295_08120</name>
</gene>
<dbReference type="EMBL" id="SMLD01000014">
    <property type="protein sequence ID" value="TDE57389.1"/>
    <property type="molecule type" value="Genomic_DNA"/>
</dbReference>
<dbReference type="InterPro" id="IPR016208">
    <property type="entry name" value="Ald_Oxase/xanthine_DH-like"/>
</dbReference>
<dbReference type="PANTHER" id="PTHR11908">
    <property type="entry name" value="XANTHINE DEHYDROGENASE"/>
    <property type="match status" value="1"/>
</dbReference>
<dbReference type="RefSeq" id="WP_132629160.1">
    <property type="nucleotide sequence ID" value="NZ_SMLD01000014.1"/>
</dbReference>
<dbReference type="Gene3D" id="3.30.365.10">
    <property type="entry name" value="Aldehyde oxidase/xanthine dehydrogenase, molybdopterin binding domain"/>
    <property type="match status" value="4"/>
</dbReference>
<proteinExistence type="predicted"/>